<feature type="chain" id="PRO_5032557985" description="Secreted protein" evidence="1">
    <location>
        <begin position="22"/>
        <end position="91"/>
    </location>
</feature>
<keyword evidence="1" id="KW-0732">Signal</keyword>
<organism evidence="2 3">
    <name type="scientific">Oryzias melastigma</name>
    <name type="common">Marine medaka</name>
    <dbReference type="NCBI Taxonomy" id="30732"/>
    <lineage>
        <taxon>Eukaryota</taxon>
        <taxon>Metazoa</taxon>
        <taxon>Chordata</taxon>
        <taxon>Craniata</taxon>
        <taxon>Vertebrata</taxon>
        <taxon>Euteleostomi</taxon>
        <taxon>Actinopterygii</taxon>
        <taxon>Neopterygii</taxon>
        <taxon>Teleostei</taxon>
        <taxon>Neoteleostei</taxon>
        <taxon>Acanthomorphata</taxon>
        <taxon>Ovalentaria</taxon>
        <taxon>Atherinomorphae</taxon>
        <taxon>Beloniformes</taxon>
        <taxon>Adrianichthyidae</taxon>
        <taxon>Oryziinae</taxon>
        <taxon>Oryzias</taxon>
    </lineage>
</organism>
<reference evidence="2" key="1">
    <citation type="journal article" name="BMC Genomics">
        <title>Long-read sequencing and de novo genome assembly of marine medaka (Oryzias melastigma).</title>
        <authorList>
            <person name="Liang P."/>
            <person name="Saqib H.S.A."/>
            <person name="Ni X."/>
            <person name="Shen Y."/>
        </authorList>
    </citation>
    <scope>NUCLEOTIDE SEQUENCE</scope>
    <source>
        <strain evidence="2">Bigg-433</strain>
    </source>
</reference>
<dbReference type="AlphaFoldDB" id="A0A834C1W3"/>
<sequence length="91" mass="10002">MAPQCALFLGACSWLQRGGAAWSGFTMWGSSRTCGITRPAERTCSPGNPSRGTNTRRCSWREGPQRIGSVYKKAMFREYTDASYTQLAPSS</sequence>
<evidence type="ECO:0000256" key="1">
    <source>
        <dbReference type="SAM" id="SignalP"/>
    </source>
</evidence>
<dbReference type="EMBL" id="WKFB01000678">
    <property type="protein sequence ID" value="KAF6718845.1"/>
    <property type="molecule type" value="Genomic_DNA"/>
</dbReference>
<dbReference type="Gene3D" id="2.60.40.420">
    <property type="entry name" value="Cupredoxins - blue copper proteins"/>
    <property type="match status" value="1"/>
</dbReference>
<dbReference type="Proteomes" id="UP000646548">
    <property type="component" value="Unassembled WGS sequence"/>
</dbReference>
<evidence type="ECO:0008006" key="4">
    <source>
        <dbReference type="Google" id="ProtNLM"/>
    </source>
</evidence>
<evidence type="ECO:0000313" key="2">
    <source>
        <dbReference type="EMBL" id="KAF6718845.1"/>
    </source>
</evidence>
<proteinExistence type="predicted"/>
<name>A0A834C1W3_ORYME</name>
<protein>
    <recommendedName>
        <fullName evidence="4">Secreted protein</fullName>
    </recommendedName>
</protein>
<gene>
    <name evidence="2" type="ORF">FQA47_020284</name>
</gene>
<dbReference type="InterPro" id="IPR008972">
    <property type="entry name" value="Cupredoxin"/>
</dbReference>
<accession>A0A834C1W3</accession>
<feature type="signal peptide" evidence="1">
    <location>
        <begin position="1"/>
        <end position="21"/>
    </location>
</feature>
<evidence type="ECO:0000313" key="3">
    <source>
        <dbReference type="Proteomes" id="UP000646548"/>
    </source>
</evidence>
<comment type="caution">
    <text evidence="2">The sequence shown here is derived from an EMBL/GenBank/DDBJ whole genome shotgun (WGS) entry which is preliminary data.</text>
</comment>